<dbReference type="AlphaFoldDB" id="A0A423PUH0"/>
<dbReference type="PANTHER" id="PTHR34583:SF2">
    <property type="entry name" value="ANTIPORTER SUBUNIT MNHC2-RELATED"/>
    <property type="match status" value="1"/>
</dbReference>
<feature type="compositionally biased region" description="Basic and acidic residues" evidence="7">
    <location>
        <begin position="148"/>
        <end position="172"/>
    </location>
</feature>
<dbReference type="Gene3D" id="1.10.287.3510">
    <property type="match status" value="1"/>
</dbReference>
<feature type="compositionally biased region" description="Basic and acidic residues" evidence="7">
    <location>
        <begin position="131"/>
        <end position="141"/>
    </location>
</feature>
<evidence type="ECO:0000256" key="2">
    <source>
        <dbReference type="ARBA" id="ARBA00010388"/>
    </source>
</evidence>
<dbReference type="Proteomes" id="UP000283993">
    <property type="component" value="Unassembled WGS sequence"/>
</dbReference>
<protein>
    <submittedName>
        <fullName evidence="9">NADH-ubiquinone oxidoreductase subunit 4L</fullName>
    </submittedName>
</protein>
<sequence>MSLATIADAFFGLFNYWIVIVLMMIGFYIVISHDNLVKKLIGLNLFQTSVFIFYISMGKIAGSTAPILTEGDDAVYAHPLPHVLILTAIVVGVATMALGLALVVRIHEAYGSIEEDDVLAADFETQDSEAATERARQRSAEARQQAGARDDADDGHRAGGERADDGHGDERT</sequence>
<evidence type="ECO:0000256" key="4">
    <source>
        <dbReference type="ARBA" id="ARBA00022692"/>
    </source>
</evidence>
<keyword evidence="9" id="KW-0830">Ubiquinone</keyword>
<evidence type="ECO:0000256" key="3">
    <source>
        <dbReference type="ARBA" id="ARBA00022475"/>
    </source>
</evidence>
<dbReference type="EMBL" id="AYKH01000005">
    <property type="protein sequence ID" value="ROO29247.1"/>
    <property type="molecule type" value="Genomic_DNA"/>
</dbReference>
<evidence type="ECO:0000313" key="10">
    <source>
        <dbReference type="Proteomes" id="UP000283993"/>
    </source>
</evidence>
<comment type="similarity">
    <text evidence="2">Belongs to the CPA3 antiporters (TC 2.A.63) subunit C family.</text>
</comment>
<evidence type="ECO:0000313" key="9">
    <source>
        <dbReference type="EMBL" id="ROO29247.1"/>
    </source>
</evidence>
<evidence type="ECO:0000256" key="6">
    <source>
        <dbReference type="ARBA" id="ARBA00023136"/>
    </source>
</evidence>
<evidence type="ECO:0000256" key="1">
    <source>
        <dbReference type="ARBA" id="ARBA00004651"/>
    </source>
</evidence>
<feature type="transmembrane region" description="Helical" evidence="8">
    <location>
        <begin position="82"/>
        <end position="104"/>
    </location>
</feature>
<proteinExistence type="inferred from homology"/>
<feature type="region of interest" description="Disordered" evidence="7">
    <location>
        <begin position="124"/>
        <end position="172"/>
    </location>
</feature>
<reference evidence="9 10" key="1">
    <citation type="submission" date="2013-10" db="EMBL/GenBank/DDBJ databases">
        <title>Salinisphaera orenii MK-B5 Genome Sequencing.</title>
        <authorList>
            <person name="Lai Q."/>
            <person name="Li C."/>
            <person name="Shao Z."/>
        </authorList>
    </citation>
    <scope>NUCLEOTIDE SEQUENCE [LARGE SCALE GENOMIC DNA]</scope>
    <source>
        <strain evidence="9 10">MK-B5</strain>
    </source>
</reference>
<keyword evidence="10" id="KW-1185">Reference proteome</keyword>
<evidence type="ECO:0000256" key="5">
    <source>
        <dbReference type="ARBA" id="ARBA00022989"/>
    </source>
</evidence>
<feature type="transmembrane region" description="Helical" evidence="8">
    <location>
        <begin position="43"/>
        <end position="62"/>
    </location>
</feature>
<evidence type="ECO:0000256" key="7">
    <source>
        <dbReference type="SAM" id="MobiDB-lite"/>
    </source>
</evidence>
<name>A0A423PUH0_9GAMM</name>
<keyword evidence="3" id="KW-1003">Cell membrane</keyword>
<dbReference type="Pfam" id="PF00420">
    <property type="entry name" value="Oxidored_q2"/>
    <property type="match status" value="1"/>
</dbReference>
<dbReference type="InterPro" id="IPR050601">
    <property type="entry name" value="CPA3_antiporter_subunitC"/>
</dbReference>
<gene>
    <name evidence="9" type="ORF">SAOR_04155</name>
</gene>
<keyword evidence="6 8" id="KW-0472">Membrane</keyword>
<evidence type="ECO:0000256" key="8">
    <source>
        <dbReference type="SAM" id="Phobius"/>
    </source>
</evidence>
<dbReference type="PANTHER" id="PTHR34583">
    <property type="entry name" value="ANTIPORTER SUBUNIT MNHC2-RELATED"/>
    <property type="match status" value="1"/>
</dbReference>
<dbReference type="InterPro" id="IPR039428">
    <property type="entry name" value="NUOK/Mnh_C1-like"/>
</dbReference>
<accession>A0A423PUH0</accession>
<comment type="caution">
    <text evidence="9">The sequence shown here is derived from an EMBL/GenBank/DDBJ whole genome shotgun (WGS) entry which is preliminary data.</text>
</comment>
<feature type="transmembrane region" description="Helical" evidence="8">
    <location>
        <begin position="6"/>
        <end position="31"/>
    </location>
</feature>
<keyword evidence="5 8" id="KW-1133">Transmembrane helix</keyword>
<keyword evidence="4 8" id="KW-0812">Transmembrane</keyword>
<dbReference type="GO" id="GO:0005886">
    <property type="term" value="C:plasma membrane"/>
    <property type="evidence" value="ECO:0007669"/>
    <property type="project" value="UniProtKB-SubCell"/>
</dbReference>
<organism evidence="9 10">
    <name type="scientific">Salinisphaera orenii MK-B5</name>
    <dbReference type="NCBI Taxonomy" id="856730"/>
    <lineage>
        <taxon>Bacteria</taxon>
        <taxon>Pseudomonadati</taxon>
        <taxon>Pseudomonadota</taxon>
        <taxon>Gammaproteobacteria</taxon>
        <taxon>Salinisphaerales</taxon>
        <taxon>Salinisphaeraceae</taxon>
        <taxon>Salinisphaera</taxon>
    </lineage>
</organism>
<comment type="subcellular location">
    <subcellularLocation>
        <location evidence="1">Cell membrane</location>
        <topology evidence="1">Multi-pass membrane protein</topology>
    </subcellularLocation>
</comment>
<dbReference type="NCBIfam" id="NF005624">
    <property type="entry name" value="PRK07375.2-3"/>
    <property type="match status" value="1"/>
</dbReference>
<dbReference type="NCBIfam" id="NF005621">
    <property type="entry name" value="PRK07375.1-6"/>
    <property type="match status" value="1"/>
</dbReference>